<evidence type="ECO:0000313" key="1">
    <source>
        <dbReference type="EMBL" id="KMM66548.1"/>
    </source>
</evidence>
<accession>A0A0J6F8M7</accession>
<dbReference type="EMBL" id="DS268110">
    <property type="protein sequence ID" value="KMM66548.1"/>
    <property type="molecule type" value="Genomic_DNA"/>
</dbReference>
<dbReference type="Proteomes" id="UP000054567">
    <property type="component" value="Unassembled WGS sequence"/>
</dbReference>
<dbReference type="AlphaFoldDB" id="A0A0J6F8M7"/>
<gene>
    <name evidence="1" type="ORF">CPAG_02886</name>
</gene>
<organism evidence="1 2">
    <name type="scientific">Coccidioides posadasii RMSCC 3488</name>
    <dbReference type="NCBI Taxonomy" id="454284"/>
    <lineage>
        <taxon>Eukaryota</taxon>
        <taxon>Fungi</taxon>
        <taxon>Dikarya</taxon>
        <taxon>Ascomycota</taxon>
        <taxon>Pezizomycotina</taxon>
        <taxon>Eurotiomycetes</taxon>
        <taxon>Eurotiomycetidae</taxon>
        <taxon>Onygenales</taxon>
        <taxon>Onygenaceae</taxon>
        <taxon>Coccidioides</taxon>
    </lineage>
</organism>
<protein>
    <submittedName>
        <fullName evidence="1">Uncharacterized protein</fullName>
    </submittedName>
</protein>
<reference evidence="1 2" key="1">
    <citation type="submission" date="2007-06" db="EMBL/GenBank/DDBJ databases">
        <title>The Genome Sequence of Coccidioides posadasii RMSCC_3488.</title>
        <authorList>
            <consortium name="Coccidioides Genome Resources Consortium"/>
            <consortium name="The Broad Institute Genome Sequencing Platform"/>
            <person name="Henn M.R."/>
            <person name="Sykes S."/>
            <person name="Young S."/>
            <person name="Jaffe D."/>
            <person name="Berlin A."/>
            <person name="Alvarez P."/>
            <person name="Butler J."/>
            <person name="Gnerre S."/>
            <person name="Grabherr M."/>
            <person name="Mauceli E."/>
            <person name="Brockman W."/>
            <person name="Kodira C."/>
            <person name="Alvarado L."/>
            <person name="Zeng Q."/>
            <person name="Crawford M."/>
            <person name="Antoine C."/>
            <person name="Devon K."/>
            <person name="Galgiani J."/>
            <person name="Orsborn K."/>
            <person name="Lewis M.L."/>
            <person name="Nusbaum C."/>
            <person name="Galagan J."/>
            <person name="Birren B."/>
        </authorList>
    </citation>
    <scope>NUCLEOTIDE SEQUENCE [LARGE SCALE GENOMIC DNA]</scope>
    <source>
        <strain evidence="1 2">RMSCC 3488</strain>
    </source>
</reference>
<reference evidence="2" key="3">
    <citation type="journal article" date="2010" name="Genome Res.">
        <title>Population genomic sequencing of Coccidioides fungi reveals recent hybridization and transposon control.</title>
        <authorList>
            <person name="Neafsey D.E."/>
            <person name="Barker B.M."/>
            <person name="Sharpton T.J."/>
            <person name="Stajich J.E."/>
            <person name="Park D.J."/>
            <person name="Whiston E."/>
            <person name="Hung C.-Y."/>
            <person name="McMahan C."/>
            <person name="White J."/>
            <person name="Sykes S."/>
            <person name="Heiman D."/>
            <person name="Young S."/>
            <person name="Zeng Q."/>
            <person name="Abouelleil A."/>
            <person name="Aftuck L."/>
            <person name="Bessette D."/>
            <person name="Brown A."/>
            <person name="FitzGerald M."/>
            <person name="Lui A."/>
            <person name="Macdonald J.P."/>
            <person name="Priest M."/>
            <person name="Orbach M.J."/>
            <person name="Galgiani J.N."/>
            <person name="Kirkland T.N."/>
            <person name="Cole G.T."/>
            <person name="Birren B.W."/>
            <person name="Henn M.R."/>
            <person name="Taylor J.W."/>
            <person name="Rounsley S.D."/>
        </authorList>
    </citation>
    <scope>NUCLEOTIDE SEQUENCE [LARGE SCALE GENOMIC DNA]</scope>
    <source>
        <strain evidence="2">RMSCC 3488</strain>
    </source>
</reference>
<reference evidence="2" key="2">
    <citation type="journal article" date="2009" name="Genome Res.">
        <title>Comparative genomic analyses of the human fungal pathogens Coccidioides and their relatives.</title>
        <authorList>
            <person name="Sharpton T.J."/>
            <person name="Stajich J.E."/>
            <person name="Rounsley S.D."/>
            <person name="Gardner M.J."/>
            <person name="Wortman J.R."/>
            <person name="Jordar V.S."/>
            <person name="Maiti R."/>
            <person name="Kodira C.D."/>
            <person name="Neafsey D.E."/>
            <person name="Zeng Q."/>
            <person name="Hung C.-Y."/>
            <person name="McMahan C."/>
            <person name="Muszewska A."/>
            <person name="Grynberg M."/>
            <person name="Mandel M.A."/>
            <person name="Kellner E.M."/>
            <person name="Barker B.M."/>
            <person name="Galgiani J.N."/>
            <person name="Orbach M.J."/>
            <person name="Kirkland T.N."/>
            <person name="Cole G.T."/>
            <person name="Henn M.R."/>
            <person name="Birren B.W."/>
            <person name="Taylor J.W."/>
        </authorList>
    </citation>
    <scope>NUCLEOTIDE SEQUENCE [LARGE SCALE GENOMIC DNA]</scope>
    <source>
        <strain evidence="2">RMSCC 3488</strain>
    </source>
</reference>
<sequence>MKCCMESVNAKKVKQRSTKIVSNTMTHFFIPAVPGHTTQQILWLLHAHGIAVDSSGEDKFNVDALPTTVVHDSWHLQLTVILQATIISAGSHDQIVPRT</sequence>
<name>A0A0J6F8M7_COCPO</name>
<evidence type="ECO:0000313" key="2">
    <source>
        <dbReference type="Proteomes" id="UP000054567"/>
    </source>
</evidence>
<proteinExistence type="predicted"/>
<dbReference type="VEuPathDB" id="FungiDB:CPAG_02886"/>